<evidence type="ECO:0000256" key="1">
    <source>
        <dbReference type="SAM" id="MobiDB-lite"/>
    </source>
</evidence>
<name>A0A0B6ZKS5_9EUPU</name>
<feature type="compositionally biased region" description="Polar residues" evidence="1">
    <location>
        <begin position="30"/>
        <end position="42"/>
    </location>
</feature>
<evidence type="ECO:0000313" key="2">
    <source>
        <dbReference type="EMBL" id="CEK68431.1"/>
    </source>
</evidence>
<accession>A0A0B6ZKS5</accession>
<protein>
    <submittedName>
        <fullName evidence="2">Uncharacterized protein</fullName>
    </submittedName>
</protein>
<sequence length="78" mass="8608">EDDSQIIPEKVNVEHSQDVVPLRTTPLKEASSSSSDLNNTFLKKNPENGVKISTNDRSINSSEVTKKLVNGQDEKTII</sequence>
<feature type="non-terminal residue" evidence="2">
    <location>
        <position position="1"/>
    </location>
</feature>
<reference evidence="2" key="1">
    <citation type="submission" date="2014-12" db="EMBL/GenBank/DDBJ databases">
        <title>Insight into the proteome of Arion vulgaris.</title>
        <authorList>
            <person name="Aradska J."/>
            <person name="Bulat T."/>
            <person name="Smidak R."/>
            <person name="Sarate P."/>
            <person name="Gangsoo J."/>
            <person name="Sialana F."/>
            <person name="Bilban M."/>
            <person name="Lubec G."/>
        </authorList>
    </citation>
    <scope>NUCLEOTIDE SEQUENCE</scope>
    <source>
        <tissue evidence="2">Skin</tissue>
    </source>
</reference>
<feature type="region of interest" description="Disordered" evidence="1">
    <location>
        <begin position="23"/>
        <end position="57"/>
    </location>
</feature>
<organism evidence="2">
    <name type="scientific">Arion vulgaris</name>
    <dbReference type="NCBI Taxonomy" id="1028688"/>
    <lineage>
        <taxon>Eukaryota</taxon>
        <taxon>Metazoa</taxon>
        <taxon>Spiralia</taxon>
        <taxon>Lophotrochozoa</taxon>
        <taxon>Mollusca</taxon>
        <taxon>Gastropoda</taxon>
        <taxon>Heterobranchia</taxon>
        <taxon>Euthyneura</taxon>
        <taxon>Panpulmonata</taxon>
        <taxon>Eupulmonata</taxon>
        <taxon>Stylommatophora</taxon>
        <taxon>Helicina</taxon>
        <taxon>Arionoidea</taxon>
        <taxon>Arionidae</taxon>
        <taxon>Arion</taxon>
    </lineage>
</organism>
<feature type="non-terminal residue" evidence="2">
    <location>
        <position position="78"/>
    </location>
</feature>
<proteinExistence type="predicted"/>
<gene>
    <name evidence="2" type="primary">ORF66312</name>
</gene>
<dbReference type="EMBL" id="HACG01021566">
    <property type="protein sequence ID" value="CEK68431.1"/>
    <property type="molecule type" value="Transcribed_RNA"/>
</dbReference>
<dbReference type="AlphaFoldDB" id="A0A0B6ZKS5"/>